<dbReference type="Pfam" id="PF07244">
    <property type="entry name" value="POTRA"/>
    <property type="match status" value="1"/>
</dbReference>
<dbReference type="GeneID" id="44151882"/>
<dbReference type="AlphaFoldDB" id="A0A6C0A901"/>
<dbReference type="InterPro" id="IPR010827">
    <property type="entry name" value="BamA/TamA_POTRA"/>
</dbReference>
<dbReference type="RefSeq" id="YP_009731947.1">
    <property type="nucleotide sequence ID" value="NC_046041.1"/>
</dbReference>
<accession>A0A6C0A901</accession>
<reference evidence="3" key="1">
    <citation type="journal article" date="2019" name="Mitochondrial DNA Part B Resour">
        <title>The complete plastid genome and phylogenetic analysis of Gracilaria edulis.</title>
        <authorList>
            <person name="Liu T."/>
            <person name="Tang X."/>
            <person name="Jia X."/>
            <person name="Wu X."/>
            <person name="Huang M."/>
            <person name="Zeng J."/>
            <person name="Chen W."/>
        </authorList>
    </citation>
    <scope>NUCLEOTIDE SEQUENCE</scope>
</reference>
<feature type="signal peptide" evidence="1">
    <location>
        <begin position="1"/>
        <end position="19"/>
    </location>
</feature>
<dbReference type="GO" id="GO:0019867">
    <property type="term" value="C:outer membrane"/>
    <property type="evidence" value="ECO:0007669"/>
    <property type="project" value="InterPro"/>
</dbReference>
<name>A0A6C0A901_9FLOR</name>
<keyword evidence="3" id="KW-0934">Plastid</keyword>
<dbReference type="EMBL" id="MN053318">
    <property type="protein sequence ID" value="QHS70516.1"/>
    <property type="molecule type" value="Genomic_DNA"/>
</dbReference>
<geneLocation type="plastid" evidence="3"/>
<proteinExistence type="predicted"/>
<dbReference type="Gene3D" id="3.10.20.310">
    <property type="entry name" value="membrane protein fhac"/>
    <property type="match status" value="1"/>
</dbReference>
<sequence>MIFILYSIFITIFALPNKSEKMHYPNCCTIVHKLYSPQIPESNKIHKTQAKINKCNKYLLKTINTTNKNKYDKTYNVQFNNIFLIKYINALKKSGYISSINKYTTLNYKYKQKIFDININPVINKINIKAYKKLKIHPKYLQTLLNLQLGKPKNYLLINFIIKRIQSWYLKQGYKWSNINIDNLSQINELKLNINEGKIHKVYLKNKSYQIKKKSNFIN</sequence>
<protein>
    <recommendedName>
        <fullName evidence="2">POTRA domain-containing protein</fullName>
    </recommendedName>
</protein>
<gene>
    <name evidence="3" type="primary">ORF220</name>
</gene>
<feature type="domain" description="POTRA" evidence="2">
    <location>
        <begin position="121"/>
        <end position="197"/>
    </location>
</feature>
<organism evidence="3">
    <name type="scientific">Gracilaria edulis</name>
    <dbReference type="NCBI Taxonomy" id="172966"/>
    <lineage>
        <taxon>Eukaryota</taxon>
        <taxon>Rhodophyta</taxon>
        <taxon>Florideophyceae</taxon>
        <taxon>Rhodymeniophycidae</taxon>
        <taxon>Gracilariales</taxon>
        <taxon>Gracilariaceae</taxon>
        <taxon>Gracilaria</taxon>
    </lineage>
</organism>
<keyword evidence="1" id="KW-0732">Signal</keyword>
<evidence type="ECO:0000313" key="3">
    <source>
        <dbReference type="EMBL" id="QHS70516.1"/>
    </source>
</evidence>
<feature type="chain" id="PRO_5025374561" description="POTRA domain-containing protein" evidence="1">
    <location>
        <begin position="20"/>
        <end position="219"/>
    </location>
</feature>
<evidence type="ECO:0000256" key="1">
    <source>
        <dbReference type="SAM" id="SignalP"/>
    </source>
</evidence>
<evidence type="ECO:0000259" key="2">
    <source>
        <dbReference type="Pfam" id="PF07244"/>
    </source>
</evidence>